<feature type="region of interest" description="Disordered" evidence="1">
    <location>
        <begin position="71"/>
        <end position="118"/>
    </location>
</feature>
<reference evidence="2" key="1">
    <citation type="journal article" date="2003" name="Genome Biol.">
        <title>An integrated gene annotation and transcriptional profiling approach towards the full gene content of the Drosophila genome.</title>
        <authorList>
            <person name="Hild M."/>
            <person name="Beckmann B."/>
            <person name="Haas S.A."/>
            <person name="Koch B."/>
            <person name="Solovyev V."/>
            <person name="Busold C."/>
            <person name="Fellenberg K."/>
            <person name="Boutros M."/>
            <person name="Vingron M."/>
            <person name="Sauer F."/>
            <person name="Hoheisel J.D."/>
            <person name="Paro R."/>
        </authorList>
    </citation>
    <scope>NUCLEOTIDE SEQUENCE</scope>
</reference>
<accession>Q6IGR4</accession>
<evidence type="ECO:0000313" key="2">
    <source>
        <dbReference type="EMBL" id="DAA02400.1"/>
    </source>
</evidence>
<name>Q6IGR4_DROME</name>
<sequence length="140" mass="15888">MDVKMGVDIARMNWKFELVPCRPNWKLFLDQFTFKRRYNCAYFVPLCGKNNARSMCRKKIRSLAEVAAATAATARSASTKKSGEDKKQDEKLNTGKKNPDGTGQTQRRPQRGWAPEVVGGEVQLWGVKATTWTENESVWS</sequence>
<feature type="compositionally biased region" description="Low complexity" evidence="1">
    <location>
        <begin position="71"/>
        <end position="80"/>
    </location>
</feature>
<feature type="compositionally biased region" description="Basic and acidic residues" evidence="1">
    <location>
        <begin position="81"/>
        <end position="99"/>
    </location>
</feature>
<proteinExistence type="predicted"/>
<dbReference type="EMBL" id="BK003702">
    <property type="protein sequence ID" value="DAA02400.1"/>
    <property type="molecule type" value="Genomic_DNA"/>
</dbReference>
<protein>
    <submittedName>
        <fullName evidence="2">HDC05627</fullName>
    </submittedName>
</protein>
<dbReference type="AlphaFoldDB" id="Q6IGR4"/>
<organism evidence="2">
    <name type="scientific">Drosophila melanogaster</name>
    <name type="common">Fruit fly</name>
    <dbReference type="NCBI Taxonomy" id="7227"/>
    <lineage>
        <taxon>Eukaryota</taxon>
        <taxon>Metazoa</taxon>
        <taxon>Ecdysozoa</taxon>
        <taxon>Arthropoda</taxon>
        <taxon>Hexapoda</taxon>
        <taxon>Insecta</taxon>
        <taxon>Pterygota</taxon>
        <taxon>Neoptera</taxon>
        <taxon>Endopterygota</taxon>
        <taxon>Diptera</taxon>
        <taxon>Brachycera</taxon>
        <taxon>Muscomorpha</taxon>
        <taxon>Ephydroidea</taxon>
        <taxon>Drosophilidae</taxon>
        <taxon>Drosophila</taxon>
        <taxon>Sophophora</taxon>
    </lineage>
</organism>
<evidence type="ECO:0000256" key="1">
    <source>
        <dbReference type="SAM" id="MobiDB-lite"/>
    </source>
</evidence>
<gene>
    <name evidence="2" type="ORF">HDC05627</name>
</gene>